<reference evidence="1 2" key="1">
    <citation type="journal article" date="2015" name="Sci. Rep.">
        <title>Chromosome-level genome map provides insights into diverse defense mechanisms in the medicinal fungus Ganoderma sinense.</title>
        <authorList>
            <person name="Zhu Y."/>
            <person name="Xu J."/>
            <person name="Sun C."/>
            <person name="Zhou S."/>
            <person name="Xu H."/>
            <person name="Nelson D.R."/>
            <person name="Qian J."/>
            <person name="Song J."/>
            <person name="Luo H."/>
            <person name="Xiang L."/>
            <person name="Li Y."/>
            <person name="Xu Z."/>
            <person name="Ji A."/>
            <person name="Wang L."/>
            <person name="Lu S."/>
            <person name="Hayward A."/>
            <person name="Sun W."/>
            <person name="Li X."/>
            <person name="Schwartz D.C."/>
            <person name="Wang Y."/>
            <person name="Chen S."/>
        </authorList>
    </citation>
    <scope>NUCLEOTIDE SEQUENCE [LARGE SCALE GENOMIC DNA]</scope>
    <source>
        <strain evidence="1 2">ZZ0214-1</strain>
    </source>
</reference>
<gene>
    <name evidence="1" type="ORF">GSI_05586</name>
</gene>
<name>A0A2G8SEZ9_9APHY</name>
<proteinExistence type="predicted"/>
<dbReference type="Gene3D" id="3.80.10.10">
    <property type="entry name" value="Ribonuclease Inhibitor"/>
    <property type="match status" value="1"/>
</dbReference>
<dbReference type="STRING" id="1077348.A0A2G8SEZ9"/>
<protein>
    <submittedName>
        <fullName evidence="1">Uncharacterized protein</fullName>
    </submittedName>
</protein>
<dbReference type="InterPro" id="IPR032675">
    <property type="entry name" value="LRR_dom_sf"/>
</dbReference>
<dbReference type="OrthoDB" id="2801180at2759"/>
<comment type="caution">
    <text evidence="1">The sequence shown here is derived from an EMBL/GenBank/DDBJ whole genome shotgun (WGS) entry which is preliminary data.</text>
</comment>
<dbReference type="AlphaFoldDB" id="A0A2G8SEZ9"/>
<sequence>MSPALRTFDLGFTVLGAEEDRLRSSHVASSFLQNLPLLAPNLEALVVRGDFNIYLRSLQSIDHFTRLERLSTPPTLALDEHTLRVLSSIATLHDLSCWIDLSGTSAPAFGQDAFHQLTSLAIRGASDHIFAFMRACQLSSLGHIDLRITQPPSSRHPRDLFAALCQHCEPPLLTALDITFSHDFVSRPNSLMEYFEPLLALPHTTSFHVVFSSIEPSIRDDDLSRFGAAWPLARFHVEHRTRQYAQRHLVRPTLSGIITLARLCPFLTTLYIPELDPRAIPNASTGAVPALGHGLRVASIMNIFSPLSMEVYLEVAGVLDRVFPALDLDAALKECMGWGKGWGEVLSFLKAMRVGRVNGGAYADLLREGWR</sequence>
<dbReference type="Proteomes" id="UP000230002">
    <property type="component" value="Unassembled WGS sequence"/>
</dbReference>
<keyword evidence="2" id="KW-1185">Reference proteome</keyword>
<evidence type="ECO:0000313" key="1">
    <source>
        <dbReference type="EMBL" id="PIL32340.1"/>
    </source>
</evidence>
<evidence type="ECO:0000313" key="2">
    <source>
        <dbReference type="Proteomes" id="UP000230002"/>
    </source>
</evidence>
<dbReference type="EMBL" id="AYKW01000011">
    <property type="protein sequence ID" value="PIL32340.1"/>
    <property type="molecule type" value="Genomic_DNA"/>
</dbReference>
<accession>A0A2G8SEZ9</accession>
<organism evidence="1 2">
    <name type="scientific">Ganoderma sinense ZZ0214-1</name>
    <dbReference type="NCBI Taxonomy" id="1077348"/>
    <lineage>
        <taxon>Eukaryota</taxon>
        <taxon>Fungi</taxon>
        <taxon>Dikarya</taxon>
        <taxon>Basidiomycota</taxon>
        <taxon>Agaricomycotina</taxon>
        <taxon>Agaricomycetes</taxon>
        <taxon>Polyporales</taxon>
        <taxon>Polyporaceae</taxon>
        <taxon>Ganoderma</taxon>
    </lineage>
</organism>